<dbReference type="Gene3D" id="2.120.10.30">
    <property type="entry name" value="TolB, C-terminal domain"/>
    <property type="match status" value="1"/>
</dbReference>
<proteinExistence type="predicted"/>
<evidence type="ECO:0000256" key="2">
    <source>
        <dbReference type="SAM" id="SignalP"/>
    </source>
</evidence>
<accession>A0A418R338</accession>
<evidence type="ECO:0000313" key="3">
    <source>
        <dbReference type="EMBL" id="RIY11751.1"/>
    </source>
</evidence>
<keyword evidence="2" id="KW-0732">Signal</keyword>
<protein>
    <recommendedName>
        <fullName evidence="5">6-bladed beta-propeller</fullName>
    </recommendedName>
</protein>
<sequence>MGRGSEKRANGLCRVLLALLTAHVSLLTQAQTTAPPAGAVTPAGQAAPGTPPLPDTATTRRGWQLVRTIKLDQPGAASLDRRGNLYVADRQNNLRQFGPDGQALNTYSPPLPGHVMQVEAWNTAKVLVFYDDRQQVLVLDRFLSPISELALATYLDGQARVVTLAPDDRYWLLNESDLTLRQFDVTQKRFTITTPLDLLIGRSRPDFRFLREYQNNLYLLDRTGGVYVFDNLGNYRKKLPLPGLTYVGFRGDELYYVAADGLHFFHLYQLTERVVPLPVATAPQVLVGDEYAYLLTTTGVQVYKMPGK</sequence>
<dbReference type="Proteomes" id="UP000284250">
    <property type="component" value="Unassembled WGS sequence"/>
</dbReference>
<reference evidence="3 4" key="1">
    <citation type="submission" date="2019-01" db="EMBL/GenBank/DDBJ databases">
        <title>Hymenobacter humicola sp. nov., isolated from soils in Antarctica.</title>
        <authorList>
            <person name="Sedlacek I."/>
            <person name="Holochova P."/>
            <person name="Kralova S."/>
            <person name="Pantucek R."/>
            <person name="Stankova E."/>
            <person name="Vrbovska V."/>
            <person name="Kristofova L."/>
            <person name="Svec P."/>
            <person name="Busse H.-J."/>
        </authorList>
    </citation>
    <scope>NUCLEOTIDE SEQUENCE [LARGE SCALE GENOMIC DNA]</scope>
    <source>
        <strain evidence="3 4">CCM 8852</strain>
    </source>
</reference>
<feature type="signal peptide" evidence="2">
    <location>
        <begin position="1"/>
        <end position="30"/>
    </location>
</feature>
<organism evidence="3 4">
    <name type="scientific">Hymenobacter rubripertinctus</name>
    <dbReference type="NCBI Taxonomy" id="2029981"/>
    <lineage>
        <taxon>Bacteria</taxon>
        <taxon>Pseudomonadati</taxon>
        <taxon>Bacteroidota</taxon>
        <taxon>Cytophagia</taxon>
        <taxon>Cytophagales</taxon>
        <taxon>Hymenobacteraceae</taxon>
        <taxon>Hymenobacter</taxon>
    </lineage>
</organism>
<evidence type="ECO:0000256" key="1">
    <source>
        <dbReference type="SAM" id="MobiDB-lite"/>
    </source>
</evidence>
<comment type="caution">
    <text evidence="3">The sequence shown here is derived from an EMBL/GenBank/DDBJ whole genome shotgun (WGS) entry which is preliminary data.</text>
</comment>
<evidence type="ECO:0000313" key="4">
    <source>
        <dbReference type="Proteomes" id="UP000284250"/>
    </source>
</evidence>
<evidence type="ECO:0008006" key="5">
    <source>
        <dbReference type="Google" id="ProtNLM"/>
    </source>
</evidence>
<feature type="compositionally biased region" description="Low complexity" evidence="1">
    <location>
        <begin position="35"/>
        <end position="48"/>
    </location>
</feature>
<dbReference type="SUPFAM" id="SSF101898">
    <property type="entry name" value="NHL repeat"/>
    <property type="match status" value="1"/>
</dbReference>
<dbReference type="EMBL" id="QYCN01000007">
    <property type="protein sequence ID" value="RIY11751.1"/>
    <property type="molecule type" value="Genomic_DNA"/>
</dbReference>
<dbReference type="InterPro" id="IPR011042">
    <property type="entry name" value="6-blade_b-propeller_TolB-like"/>
</dbReference>
<dbReference type="AlphaFoldDB" id="A0A418R338"/>
<feature type="chain" id="PRO_5019228130" description="6-bladed beta-propeller" evidence="2">
    <location>
        <begin position="31"/>
        <end position="308"/>
    </location>
</feature>
<name>A0A418R338_9BACT</name>
<gene>
    <name evidence="3" type="ORF">D0T11_06205</name>
</gene>
<keyword evidence="4" id="KW-1185">Reference proteome</keyword>
<feature type="region of interest" description="Disordered" evidence="1">
    <location>
        <begin position="35"/>
        <end position="55"/>
    </location>
</feature>